<organism evidence="3 4">
    <name type="scientific">Phaeosphaeria nodorum (strain SN15 / ATCC MYA-4574 / FGSC 10173)</name>
    <name type="common">Glume blotch fungus</name>
    <name type="synonym">Parastagonospora nodorum</name>
    <dbReference type="NCBI Taxonomy" id="321614"/>
    <lineage>
        <taxon>Eukaryota</taxon>
        <taxon>Fungi</taxon>
        <taxon>Dikarya</taxon>
        <taxon>Ascomycota</taxon>
        <taxon>Pezizomycotina</taxon>
        <taxon>Dothideomycetes</taxon>
        <taxon>Pleosporomycetidae</taxon>
        <taxon>Pleosporales</taxon>
        <taxon>Pleosporineae</taxon>
        <taxon>Phaeosphaeriaceae</taxon>
        <taxon>Parastagonospora</taxon>
    </lineage>
</organism>
<accession>A0A7U2EQZ4</accession>
<feature type="compositionally biased region" description="Polar residues" evidence="1">
    <location>
        <begin position="43"/>
        <end position="52"/>
    </location>
</feature>
<evidence type="ECO:0000313" key="3">
    <source>
        <dbReference type="EMBL" id="QRC91419.1"/>
    </source>
</evidence>
<feature type="compositionally biased region" description="Low complexity" evidence="1">
    <location>
        <begin position="25"/>
        <end position="36"/>
    </location>
</feature>
<proteinExistence type="predicted"/>
<feature type="domain" description="Helix-turn-helix" evidence="2">
    <location>
        <begin position="179"/>
        <end position="221"/>
    </location>
</feature>
<gene>
    <name evidence="3" type="ORF">JI435_300560</name>
</gene>
<dbReference type="Proteomes" id="UP000663193">
    <property type="component" value="Chromosome 1"/>
</dbReference>
<dbReference type="VEuPathDB" id="FungiDB:JI435_300560"/>
<keyword evidence="4" id="KW-1185">Reference proteome</keyword>
<protein>
    <recommendedName>
        <fullName evidence="2">Helix-turn-helix domain-containing protein</fullName>
    </recommendedName>
</protein>
<feature type="region of interest" description="Disordered" evidence="1">
    <location>
        <begin position="102"/>
        <end position="144"/>
    </location>
</feature>
<feature type="compositionally biased region" description="Polar residues" evidence="1">
    <location>
        <begin position="107"/>
        <end position="128"/>
    </location>
</feature>
<sequence length="226" mass="24125">KVELVHLNNQRSPTAQPPIATMGNSASKAGKAATSTVRKYPTRSPQSATTRIPATSPPSAPKASAAGPTVHPPVQATETRTQAIEQDAKDPALASRLSQLGAVQPNPHYSPTSTSQFDPQRNRSNNEPSDMMQAPPASVFPDPRNNPVLRVLEARQRISDLAEDELRNVGRKSFAGLTYADAGVITLALMRQSRGEPESRIEQALNIKKGRLSVLGQGIVGPIQMG</sequence>
<name>A0A7U2EQZ4_PHANO</name>
<evidence type="ECO:0000259" key="2">
    <source>
        <dbReference type="Pfam" id="PF22943"/>
    </source>
</evidence>
<dbReference type="Pfam" id="PF22943">
    <property type="entry name" value="HTH_68"/>
    <property type="match status" value="1"/>
</dbReference>
<dbReference type="AlphaFoldDB" id="A0A7U2EQZ4"/>
<reference evidence="4" key="1">
    <citation type="journal article" date="2021" name="BMC Genomics">
        <title>Chromosome-level genome assembly and manually-curated proteome of model necrotroph Parastagonospora nodorum Sn15 reveals a genome-wide trove of candidate effector homologs, and redundancy of virulence-related functions within an accessory chromosome.</title>
        <authorList>
            <person name="Bertazzoni S."/>
            <person name="Jones D.A.B."/>
            <person name="Phan H.T."/>
            <person name="Tan K.-C."/>
            <person name="Hane J.K."/>
        </authorList>
    </citation>
    <scope>NUCLEOTIDE SEQUENCE [LARGE SCALE GENOMIC DNA]</scope>
    <source>
        <strain evidence="4">SN15 / ATCC MYA-4574 / FGSC 10173)</strain>
    </source>
</reference>
<feature type="region of interest" description="Disordered" evidence="1">
    <location>
        <begin position="1"/>
        <end position="90"/>
    </location>
</feature>
<evidence type="ECO:0000313" key="4">
    <source>
        <dbReference type="Proteomes" id="UP000663193"/>
    </source>
</evidence>
<evidence type="ECO:0000256" key="1">
    <source>
        <dbReference type="SAM" id="MobiDB-lite"/>
    </source>
</evidence>
<dbReference type="OrthoDB" id="4085451at2759"/>
<dbReference type="EMBL" id="CP069023">
    <property type="protein sequence ID" value="QRC91419.1"/>
    <property type="molecule type" value="Genomic_DNA"/>
</dbReference>
<feature type="non-terminal residue" evidence="3">
    <location>
        <position position="226"/>
    </location>
</feature>
<dbReference type="InterPro" id="IPR054448">
    <property type="entry name" value="HTH_put_ascomycetes"/>
</dbReference>